<proteinExistence type="predicted"/>
<keyword evidence="1" id="KW-0472">Membrane</keyword>
<dbReference type="AlphaFoldDB" id="A0A521EI84"/>
<keyword evidence="1" id="KW-1133">Transmembrane helix</keyword>
<evidence type="ECO:0000313" key="2">
    <source>
        <dbReference type="EMBL" id="SMO82860.1"/>
    </source>
</evidence>
<dbReference type="EMBL" id="FXTO01000016">
    <property type="protein sequence ID" value="SMO82860.1"/>
    <property type="molecule type" value="Genomic_DNA"/>
</dbReference>
<evidence type="ECO:0000313" key="3">
    <source>
        <dbReference type="Proteomes" id="UP000316030"/>
    </source>
</evidence>
<dbReference type="RefSeq" id="WP_142493840.1">
    <property type="nucleotide sequence ID" value="NZ_FXTO01000016.1"/>
</dbReference>
<name>A0A521EI84_9RHOB</name>
<feature type="transmembrane region" description="Helical" evidence="1">
    <location>
        <begin position="24"/>
        <end position="44"/>
    </location>
</feature>
<evidence type="ECO:0000256" key="1">
    <source>
        <dbReference type="SAM" id="Phobius"/>
    </source>
</evidence>
<accession>A0A521EI84</accession>
<protein>
    <submittedName>
        <fullName evidence="2">Uncharacterized protein</fullName>
    </submittedName>
</protein>
<dbReference type="Proteomes" id="UP000316030">
    <property type="component" value="Unassembled WGS sequence"/>
</dbReference>
<feature type="transmembrane region" description="Helical" evidence="1">
    <location>
        <begin position="56"/>
        <end position="81"/>
    </location>
</feature>
<reference evidence="2 3" key="1">
    <citation type="submission" date="2017-05" db="EMBL/GenBank/DDBJ databases">
        <authorList>
            <person name="Varghese N."/>
            <person name="Submissions S."/>
        </authorList>
    </citation>
    <scope>NUCLEOTIDE SEQUENCE [LARGE SCALE GENOMIC DNA]</scope>
    <source>
        <strain evidence="2 3">DSM 29506</strain>
    </source>
</reference>
<dbReference type="OrthoDB" id="7644678at2"/>
<gene>
    <name evidence="2" type="ORF">SAMN06265173_11659</name>
</gene>
<sequence length="301" mass="32365">MAFERYSISGILSFAAPLFSAPVLAGWAVAPWAVLPVFATLLGAQTTLTRRMPGRTGAAIASALAVLIINAALVGMLMGLGRGLAVLTGSLPMPIWGPVLICAGAAGFAIWRYRWTPEQAEMDALLDQMTATITDMASLPEIDTPHPPPQILKTLALLRNQPCPDLDTLAAGLYDALDSDAFDWLYDLDLTPDDPLRVSGRQDMLLLRLLAIPRLRHVQSELGGTGIMTERALVSPHPAVRQEVRALMDQMITEDCESDCFPLLHDLEAAEASFPMEFDGLTAALRAHIAKQRLAETGGTG</sequence>
<feature type="transmembrane region" description="Helical" evidence="1">
    <location>
        <begin position="93"/>
        <end position="113"/>
    </location>
</feature>
<keyword evidence="3" id="KW-1185">Reference proteome</keyword>
<organism evidence="2 3">
    <name type="scientific">Thalassovita litoralis</name>
    <dbReference type="NCBI Taxonomy" id="1010611"/>
    <lineage>
        <taxon>Bacteria</taxon>
        <taxon>Pseudomonadati</taxon>
        <taxon>Pseudomonadota</taxon>
        <taxon>Alphaproteobacteria</taxon>
        <taxon>Rhodobacterales</taxon>
        <taxon>Roseobacteraceae</taxon>
        <taxon>Thalassovita</taxon>
    </lineage>
</organism>
<keyword evidence="1" id="KW-0812">Transmembrane</keyword>